<name>A0A3N4I5U1_ASCIM</name>
<reference evidence="2 3" key="1">
    <citation type="journal article" date="2018" name="Nat. Ecol. Evol.">
        <title>Pezizomycetes genomes reveal the molecular basis of ectomycorrhizal truffle lifestyle.</title>
        <authorList>
            <person name="Murat C."/>
            <person name="Payen T."/>
            <person name="Noel B."/>
            <person name="Kuo A."/>
            <person name="Morin E."/>
            <person name="Chen J."/>
            <person name="Kohler A."/>
            <person name="Krizsan K."/>
            <person name="Balestrini R."/>
            <person name="Da Silva C."/>
            <person name="Montanini B."/>
            <person name="Hainaut M."/>
            <person name="Levati E."/>
            <person name="Barry K.W."/>
            <person name="Belfiori B."/>
            <person name="Cichocki N."/>
            <person name="Clum A."/>
            <person name="Dockter R.B."/>
            <person name="Fauchery L."/>
            <person name="Guy J."/>
            <person name="Iotti M."/>
            <person name="Le Tacon F."/>
            <person name="Lindquist E.A."/>
            <person name="Lipzen A."/>
            <person name="Malagnac F."/>
            <person name="Mello A."/>
            <person name="Molinier V."/>
            <person name="Miyauchi S."/>
            <person name="Poulain J."/>
            <person name="Riccioni C."/>
            <person name="Rubini A."/>
            <person name="Sitrit Y."/>
            <person name="Splivallo R."/>
            <person name="Traeger S."/>
            <person name="Wang M."/>
            <person name="Zifcakova L."/>
            <person name="Wipf D."/>
            <person name="Zambonelli A."/>
            <person name="Paolocci F."/>
            <person name="Nowrousian M."/>
            <person name="Ottonello S."/>
            <person name="Baldrian P."/>
            <person name="Spatafora J.W."/>
            <person name="Henrissat B."/>
            <person name="Nagy L.G."/>
            <person name="Aury J.M."/>
            <person name="Wincker P."/>
            <person name="Grigoriev I.V."/>
            <person name="Bonfante P."/>
            <person name="Martin F.M."/>
        </authorList>
    </citation>
    <scope>NUCLEOTIDE SEQUENCE [LARGE SCALE GENOMIC DNA]</scope>
    <source>
        <strain evidence="2 3">RN42</strain>
    </source>
</reference>
<evidence type="ECO:0000313" key="3">
    <source>
        <dbReference type="Proteomes" id="UP000275078"/>
    </source>
</evidence>
<proteinExistence type="predicted"/>
<dbReference type="AlphaFoldDB" id="A0A3N4I5U1"/>
<protein>
    <submittedName>
        <fullName evidence="2">Uncharacterized protein</fullName>
    </submittedName>
</protein>
<evidence type="ECO:0000313" key="2">
    <source>
        <dbReference type="EMBL" id="RPA77224.1"/>
    </source>
</evidence>
<feature type="signal peptide" evidence="1">
    <location>
        <begin position="1"/>
        <end position="25"/>
    </location>
</feature>
<sequence>MRFNIDIRAALVLAGVAMLATSVIAVPVDDKQCENTRILMHNSYDLDPLDGVANIRVVGEICDKHVKMDPPPGQQIAGYSTGCTHLFDELGRTEPSEEIFKEYTPFFRDFLGDSAKLDWMSSSTISDLEKDIESKTEAERKKLLAEIEPRKKKLVEFQRLNQLIYPNFCCQDVRPKDDKHPGRWASCNLEAQKHTFCFASKKVACGSPEHQKYEAWLAGLPEASIPYATDFSLKAFIWAGGSC</sequence>
<keyword evidence="1" id="KW-0732">Signal</keyword>
<dbReference type="EMBL" id="ML119730">
    <property type="protein sequence ID" value="RPA77224.1"/>
    <property type="molecule type" value="Genomic_DNA"/>
</dbReference>
<gene>
    <name evidence="2" type="ORF">BJ508DRAFT_350726</name>
</gene>
<feature type="chain" id="PRO_5018141138" evidence="1">
    <location>
        <begin position="26"/>
        <end position="243"/>
    </location>
</feature>
<evidence type="ECO:0000256" key="1">
    <source>
        <dbReference type="SAM" id="SignalP"/>
    </source>
</evidence>
<organism evidence="2 3">
    <name type="scientific">Ascobolus immersus RN42</name>
    <dbReference type="NCBI Taxonomy" id="1160509"/>
    <lineage>
        <taxon>Eukaryota</taxon>
        <taxon>Fungi</taxon>
        <taxon>Dikarya</taxon>
        <taxon>Ascomycota</taxon>
        <taxon>Pezizomycotina</taxon>
        <taxon>Pezizomycetes</taxon>
        <taxon>Pezizales</taxon>
        <taxon>Ascobolaceae</taxon>
        <taxon>Ascobolus</taxon>
    </lineage>
</organism>
<accession>A0A3N4I5U1</accession>
<keyword evidence="3" id="KW-1185">Reference proteome</keyword>
<dbReference type="Proteomes" id="UP000275078">
    <property type="component" value="Unassembled WGS sequence"/>
</dbReference>